<evidence type="ECO:0000256" key="3">
    <source>
        <dbReference type="ARBA" id="ARBA00023134"/>
    </source>
</evidence>
<reference evidence="6" key="2">
    <citation type="submission" date="2025-09" db="UniProtKB">
        <authorList>
            <consortium name="Ensembl"/>
        </authorList>
    </citation>
    <scope>IDENTIFICATION</scope>
</reference>
<dbReference type="Gene3D" id="3.40.50.300">
    <property type="entry name" value="P-loop containing nucleotide triphosphate hydrolases"/>
    <property type="match status" value="1"/>
</dbReference>
<feature type="domain" description="AIG1-type G" evidence="5">
    <location>
        <begin position="3"/>
        <end position="212"/>
    </location>
</feature>
<dbReference type="Proteomes" id="UP000261640">
    <property type="component" value="Unplaced"/>
</dbReference>
<dbReference type="SUPFAM" id="SSF52540">
    <property type="entry name" value="P-loop containing nucleoside triphosphate hydrolases"/>
    <property type="match status" value="1"/>
</dbReference>
<evidence type="ECO:0000256" key="2">
    <source>
        <dbReference type="ARBA" id="ARBA00022741"/>
    </source>
</evidence>
<proteinExistence type="inferred from homology"/>
<name>A0A7N8WR77_9TELE</name>
<feature type="transmembrane region" description="Helical" evidence="4">
    <location>
        <begin position="224"/>
        <end position="244"/>
    </location>
</feature>
<dbReference type="InterPro" id="IPR027417">
    <property type="entry name" value="P-loop_NTPase"/>
</dbReference>
<dbReference type="GO" id="GO:0005525">
    <property type="term" value="F:GTP binding"/>
    <property type="evidence" value="ECO:0007669"/>
    <property type="project" value="UniProtKB-KW"/>
</dbReference>
<protein>
    <recommendedName>
        <fullName evidence="5">AIG1-type G domain-containing protein</fullName>
    </recommendedName>
</protein>
<keyword evidence="3" id="KW-0342">GTP-binding</keyword>
<dbReference type="Pfam" id="PF04548">
    <property type="entry name" value="AIG1"/>
    <property type="match status" value="1"/>
</dbReference>
<evidence type="ECO:0000259" key="5">
    <source>
        <dbReference type="PROSITE" id="PS51720"/>
    </source>
</evidence>
<dbReference type="InterPro" id="IPR006703">
    <property type="entry name" value="G_AIG1"/>
</dbReference>
<dbReference type="FunFam" id="3.40.50.300:FF:000366">
    <property type="entry name" value="GTPase, IMAP family member 2"/>
    <property type="match status" value="1"/>
</dbReference>
<sequence>MTSLTKRIVLLGKTGAGKSNLANTIVGEELFKTNHSPNSGTRTCEAETRSVNGRSITLIDTPGFFDANRNEEELKPEIVRCITECAPGPHAFLIVLKVEKFTEQEQAVITKICQYFSEDALKYAVVVFTHGDQLPEGINIEEFVSQNENLSDLVKKCGGRCLVIDNRYWTNSQQSNYRSNQAQVAELLNTIDKMREEMNIMQFSGNMTPEEIRKQAKTNVSNRILIQLAGIATGAVFGAFFGVVNTATLFQLMKSVPVLPSTPITQGAIVAAEGAFIGYKAAEGAETLWEAAQQAAKAVTNQKAPFDMQ</sequence>
<dbReference type="InParanoid" id="A0A7N8WR77"/>
<keyword evidence="4" id="KW-1133">Transmembrane helix</keyword>
<dbReference type="AlphaFoldDB" id="A0A7N8WR77"/>
<evidence type="ECO:0000256" key="1">
    <source>
        <dbReference type="ARBA" id="ARBA00008535"/>
    </source>
</evidence>
<keyword evidence="7" id="KW-1185">Reference proteome</keyword>
<evidence type="ECO:0000256" key="4">
    <source>
        <dbReference type="SAM" id="Phobius"/>
    </source>
</evidence>
<dbReference type="Ensembl" id="ENSMAMT00000066515.1">
    <property type="protein sequence ID" value="ENSMAMP00000038309.1"/>
    <property type="gene ID" value="ENSMAMG00000027008.1"/>
</dbReference>
<keyword evidence="4" id="KW-0472">Membrane</keyword>
<evidence type="ECO:0000313" key="7">
    <source>
        <dbReference type="Proteomes" id="UP000261640"/>
    </source>
</evidence>
<organism evidence="6 7">
    <name type="scientific">Mastacembelus armatus</name>
    <name type="common">zig-zag eel</name>
    <dbReference type="NCBI Taxonomy" id="205130"/>
    <lineage>
        <taxon>Eukaryota</taxon>
        <taxon>Metazoa</taxon>
        <taxon>Chordata</taxon>
        <taxon>Craniata</taxon>
        <taxon>Vertebrata</taxon>
        <taxon>Euteleostomi</taxon>
        <taxon>Actinopterygii</taxon>
        <taxon>Neopterygii</taxon>
        <taxon>Teleostei</taxon>
        <taxon>Neoteleostei</taxon>
        <taxon>Acanthomorphata</taxon>
        <taxon>Anabantaria</taxon>
        <taxon>Synbranchiformes</taxon>
        <taxon>Mastacembelidae</taxon>
        <taxon>Mastacembelus</taxon>
    </lineage>
</organism>
<dbReference type="CDD" id="cd01852">
    <property type="entry name" value="AIG1"/>
    <property type="match status" value="1"/>
</dbReference>
<evidence type="ECO:0000313" key="6">
    <source>
        <dbReference type="Ensembl" id="ENSMAMP00000038309.1"/>
    </source>
</evidence>
<reference evidence="6" key="1">
    <citation type="submission" date="2025-08" db="UniProtKB">
        <authorList>
            <consortium name="Ensembl"/>
        </authorList>
    </citation>
    <scope>IDENTIFICATION</scope>
</reference>
<dbReference type="GeneTree" id="ENSGT01150000286992"/>
<dbReference type="InterPro" id="IPR045058">
    <property type="entry name" value="GIMA/IAN/Toc"/>
</dbReference>
<comment type="similarity">
    <text evidence="1">Belongs to the TRAFAC class TrmE-Era-EngA-EngB-Septin-like GTPase superfamily. AIG1/Toc34/Toc159-like paraseptin GTPase family. IAN subfamily.</text>
</comment>
<dbReference type="PANTHER" id="PTHR10903">
    <property type="entry name" value="GTPASE, IMAP FAMILY MEMBER-RELATED"/>
    <property type="match status" value="1"/>
</dbReference>
<dbReference type="PROSITE" id="PS51720">
    <property type="entry name" value="G_AIG1"/>
    <property type="match status" value="1"/>
</dbReference>
<accession>A0A7N8WR77</accession>
<dbReference type="PANTHER" id="PTHR10903:SF62">
    <property type="entry name" value="GTPASE IMAP FAMILY MEMBER 4-LIKE-RELATED"/>
    <property type="match status" value="1"/>
</dbReference>
<keyword evidence="4" id="KW-0812">Transmembrane</keyword>
<keyword evidence="2" id="KW-0547">Nucleotide-binding</keyword>